<keyword evidence="2" id="KW-1185">Reference proteome</keyword>
<gene>
    <name evidence="1" type="ORF">RGB73_04620</name>
</gene>
<protein>
    <submittedName>
        <fullName evidence="1">Uncharacterized protein</fullName>
    </submittedName>
</protein>
<sequence length="123" mass="14612">MPAEASLQELQLVYSTIQSMRATYPEFFSKLFPLLYKAEYHKIPLGYICQRIMDVEIHERYIKKIRNQAKLAEIHHNLLLLKTEHYGDYHYFSEFLKKNRLIGYNNICKMIMGNKPEDLKGAI</sequence>
<evidence type="ECO:0000313" key="1">
    <source>
        <dbReference type="EMBL" id="WNC15629.1"/>
    </source>
</evidence>
<accession>A0ABY9T820</accession>
<name>A0ABY9T820_BREBE</name>
<evidence type="ECO:0000313" key="2">
    <source>
        <dbReference type="Proteomes" id="UP001256827"/>
    </source>
</evidence>
<dbReference type="EMBL" id="CP134050">
    <property type="protein sequence ID" value="WNC15629.1"/>
    <property type="molecule type" value="Genomic_DNA"/>
</dbReference>
<proteinExistence type="predicted"/>
<organism evidence="1 2">
    <name type="scientific">Brevibacillus brevis</name>
    <name type="common">Bacillus brevis</name>
    <dbReference type="NCBI Taxonomy" id="1393"/>
    <lineage>
        <taxon>Bacteria</taxon>
        <taxon>Bacillati</taxon>
        <taxon>Bacillota</taxon>
        <taxon>Bacilli</taxon>
        <taxon>Bacillales</taxon>
        <taxon>Paenibacillaceae</taxon>
        <taxon>Brevibacillus</taxon>
    </lineage>
</organism>
<reference evidence="1 2" key="1">
    <citation type="submission" date="2023-09" db="EMBL/GenBank/DDBJ databases">
        <title>Complete Genome and Methylome dissection of Bacillus brevis NEB573 original source of BbsI restriction endonuclease.</title>
        <authorList>
            <person name="Fomenkov A."/>
            <person name="Roberts R.D."/>
        </authorList>
    </citation>
    <scope>NUCLEOTIDE SEQUENCE [LARGE SCALE GENOMIC DNA]</scope>
    <source>
        <strain evidence="1 2">NEB573</strain>
    </source>
</reference>
<dbReference type="RefSeq" id="WP_310769572.1">
    <property type="nucleotide sequence ID" value="NZ_CP134050.1"/>
</dbReference>
<dbReference type="Proteomes" id="UP001256827">
    <property type="component" value="Chromosome"/>
</dbReference>